<protein>
    <submittedName>
        <fullName evidence="1">Uncharacterized protein</fullName>
    </submittedName>
</protein>
<dbReference type="PATRIC" id="fig|298794.3.peg.1801"/>
<sequence length="99" mass="10209">MADPSSYTMSLDLDVLDPARVLEAAARELVRRHHAPTLDEARAHLAGDVAKVLTVLVDLHDLTAGSAMVVRIQAADAAAAPARLPGPAARALPAPDAAS</sequence>
<dbReference type="Proteomes" id="UP000035955">
    <property type="component" value="Unassembled WGS sequence"/>
</dbReference>
<evidence type="ECO:0000313" key="1">
    <source>
        <dbReference type="EMBL" id="KMO33054.1"/>
    </source>
</evidence>
<name>A0A0J6SHC2_9HYPH</name>
<comment type="caution">
    <text evidence="1">The sequence shown here is derived from an EMBL/GenBank/DDBJ whole genome shotgun (WGS) entry which is preliminary data.</text>
</comment>
<organism evidence="1 2">
    <name type="scientific">Methylobacterium variabile</name>
    <dbReference type="NCBI Taxonomy" id="298794"/>
    <lineage>
        <taxon>Bacteria</taxon>
        <taxon>Pseudomonadati</taxon>
        <taxon>Pseudomonadota</taxon>
        <taxon>Alphaproteobacteria</taxon>
        <taxon>Hyphomicrobiales</taxon>
        <taxon>Methylobacteriaceae</taxon>
        <taxon>Methylobacterium</taxon>
    </lineage>
</organism>
<proteinExistence type="predicted"/>
<dbReference type="EMBL" id="LABY01000162">
    <property type="protein sequence ID" value="KMO33054.1"/>
    <property type="molecule type" value="Genomic_DNA"/>
</dbReference>
<gene>
    <name evidence="1" type="ORF">VQ02_22015</name>
</gene>
<dbReference type="RefSeq" id="WP_048446354.1">
    <property type="nucleotide sequence ID" value="NZ_LABY01000162.1"/>
</dbReference>
<dbReference type="AlphaFoldDB" id="A0A0J6SHC2"/>
<evidence type="ECO:0000313" key="2">
    <source>
        <dbReference type="Proteomes" id="UP000035955"/>
    </source>
</evidence>
<dbReference type="OrthoDB" id="8005424at2"/>
<keyword evidence="2" id="KW-1185">Reference proteome</keyword>
<reference evidence="1 2" key="1">
    <citation type="submission" date="2015-03" db="EMBL/GenBank/DDBJ databases">
        <title>Genome sequencing of Methylobacterium variabile DSM 16961.</title>
        <authorList>
            <person name="Chaudhry V."/>
            <person name="Patil P.B."/>
        </authorList>
    </citation>
    <scope>NUCLEOTIDE SEQUENCE [LARGE SCALE GENOMIC DNA]</scope>
    <source>
        <strain evidence="1 2">DSM 16961</strain>
    </source>
</reference>
<accession>A0A0J6SHC2</accession>